<feature type="compositionally biased region" description="Basic and acidic residues" evidence="2">
    <location>
        <begin position="1"/>
        <end position="19"/>
    </location>
</feature>
<sequence>MVLKQKADPARRPHKKGDEDPGYGEWLPGGNFKIVFTQDSVDCSTGNAQTHKDHFHDESGVLQGSGSSHCHYQLSSSSPSLSADLATPAMAISIPAQMPLDAGSLGLLRSAPRFPPITKATLSELDLDRIMRNINLRVDVNFYRDLHFRPVEGEKGEERDRLARVYWEAIAIEIAIYAYHAATNNSECGEYGYRANNFQGFFEPRLPLMLETLKDVLWTLVPERDHQTIAENLDVPFIMQQIEKGVLNLVSLLEWLSALVKSHCAPMRDSLADQMVDEIREGNELRDPRRTVNGLTIMFGILESMKLDVANHQIRSFRLPLIDDTVRFLQSYFFHRLDENAMYVEEAKKWFHNALREQACLRRWTRGWTECNNVAAVCRGLTPLLSQSDSPAGFPATFKFTHCRLWMMRSEVQDSIAFELCKHVFDKTASNHIPHIPRSREVYSTLRSRLWSIVEGDRNGAIIDAQKWRNNISSIALEITRLISNLEASIKPGVTLDANVLSYVEGMLRSCFGRRSPLFEHYREVVSEQLEKATMAVIERYVGMSCLDMCDDQHLPQPEDYVQLGPNDIESIGKRLAHLCVLHWRVWGPILYFANSGQSGLDS</sequence>
<evidence type="ECO:0000256" key="2">
    <source>
        <dbReference type="SAM" id="MobiDB-lite"/>
    </source>
</evidence>
<dbReference type="EMBL" id="CH476615">
    <property type="protein sequence ID" value="EEP77053.1"/>
    <property type="molecule type" value="Genomic_DNA"/>
</dbReference>
<dbReference type="InParanoid" id="C4JJU5"/>
<name>C4JJU5_UNCRE</name>
<dbReference type="GeneID" id="8438539"/>
<dbReference type="HOGENOM" id="CLU_016970_2_1_1"/>
<accession>C4JJU5</accession>
<dbReference type="VEuPathDB" id="FungiDB:UREG_01902"/>
<dbReference type="PANTHER" id="PTHR12832">
    <property type="entry name" value="TESTIS-SPECIFIC PROTEIN PBS13 T-COMPLEX 11"/>
    <property type="match status" value="1"/>
</dbReference>
<dbReference type="GO" id="GO:0010737">
    <property type="term" value="P:protein kinase A signaling"/>
    <property type="evidence" value="ECO:0007669"/>
    <property type="project" value="TreeGrafter"/>
</dbReference>
<dbReference type="AlphaFoldDB" id="C4JJU5"/>
<reference evidence="4" key="1">
    <citation type="journal article" date="2009" name="Genome Res.">
        <title>Comparative genomic analyses of the human fungal pathogens Coccidioides and their relatives.</title>
        <authorList>
            <person name="Sharpton T.J."/>
            <person name="Stajich J.E."/>
            <person name="Rounsley S.D."/>
            <person name="Gardner M.J."/>
            <person name="Wortman J.R."/>
            <person name="Jordar V.S."/>
            <person name="Maiti R."/>
            <person name="Kodira C.D."/>
            <person name="Neafsey D.E."/>
            <person name="Zeng Q."/>
            <person name="Hung C.-Y."/>
            <person name="McMahan C."/>
            <person name="Muszewska A."/>
            <person name="Grynberg M."/>
            <person name="Mandel M.A."/>
            <person name="Kellner E.M."/>
            <person name="Barker B.M."/>
            <person name="Galgiani J.N."/>
            <person name="Orbach M.J."/>
            <person name="Kirkland T.N."/>
            <person name="Cole G.T."/>
            <person name="Henn M.R."/>
            <person name="Birren B.W."/>
            <person name="Taylor J.W."/>
        </authorList>
    </citation>
    <scope>NUCLEOTIDE SEQUENCE [LARGE SCALE GENOMIC DNA]</scope>
    <source>
        <strain evidence="4">UAMH 1704</strain>
    </source>
</reference>
<dbReference type="PANTHER" id="PTHR12832:SF11">
    <property type="entry name" value="LD23868P"/>
    <property type="match status" value="1"/>
</dbReference>
<keyword evidence="4" id="KW-1185">Reference proteome</keyword>
<dbReference type="InterPro" id="IPR008862">
    <property type="entry name" value="Tcp11"/>
</dbReference>
<organism evidence="3 4">
    <name type="scientific">Uncinocarpus reesii (strain UAMH 1704)</name>
    <dbReference type="NCBI Taxonomy" id="336963"/>
    <lineage>
        <taxon>Eukaryota</taxon>
        <taxon>Fungi</taxon>
        <taxon>Dikarya</taxon>
        <taxon>Ascomycota</taxon>
        <taxon>Pezizomycotina</taxon>
        <taxon>Eurotiomycetes</taxon>
        <taxon>Eurotiomycetidae</taxon>
        <taxon>Onygenales</taxon>
        <taxon>Onygenaceae</taxon>
        <taxon>Uncinocarpus</taxon>
    </lineage>
</organism>
<evidence type="ECO:0000313" key="3">
    <source>
        <dbReference type="EMBL" id="EEP77053.1"/>
    </source>
</evidence>
<protein>
    <submittedName>
        <fullName evidence="3">Uncharacterized protein</fullName>
    </submittedName>
</protein>
<dbReference type="RefSeq" id="XP_002542386.1">
    <property type="nucleotide sequence ID" value="XM_002542340.1"/>
</dbReference>
<dbReference type="Proteomes" id="UP000002058">
    <property type="component" value="Unassembled WGS sequence"/>
</dbReference>
<feature type="region of interest" description="Disordered" evidence="2">
    <location>
        <begin position="1"/>
        <end position="25"/>
    </location>
</feature>
<dbReference type="OrthoDB" id="276323at2759"/>
<gene>
    <name evidence="3" type="ORF">UREG_01902</name>
</gene>
<evidence type="ECO:0000313" key="4">
    <source>
        <dbReference type="Proteomes" id="UP000002058"/>
    </source>
</evidence>
<proteinExistence type="inferred from homology"/>
<comment type="similarity">
    <text evidence="1">Belongs to the TCP11 family.</text>
</comment>
<dbReference type="KEGG" id="ure:UREG_01902"/>
<dbReference type="OMA" id="CAPMRDV"/>
<dbReference type="Pfam" id="PF05794">
    <property type="entry name" value="Tcp11"/>
    <property type="match status" value="1"/>
</dbReference>
<evidence type="ECO:0000256" key="1">
    <source>
        <dbReference type="ARBA" id="ARBA00010954"/>
    </source>
</evidence>
<dbReference type="eggNOG" id="KOG1981">
    <property type="taxonomic scope" value="Eukaryota"/>
</dbReference>